<comment type="caution">
    <text evidence="6">The sequence shown here is derived from an EMBL/GenBank/DDBJ whole genome shotgun (WGS) entry which is preliminary data.</text>
</comment>
<dbReference type="PANTHER" id="PTHR12159:SF9">
    <property type="entry name" value="G_T MISMATCH-SPECIFIC THYMINE DNA GLYCOSYLASE"/>
    <property type="match status" value="1"/>
</dbReference>
<name>A0A150H3T8_GONPE</name>
<evidence type="ECO:0000256" key="3">
    <source>
        <dbReference type="ARBA" id="ARBA00023204"/>
    </source>
</evidence>
<reference evidence="7" key="1">
    <citation type="journal article" date="2016" name="Nat. Commun.">
        <title>The Gonium pectorale genome demonstrates co-option of cell cycle regulation during the evolution of multicellularity.</title>
        <authorList>
            <person name="Hanschen E.R."/>
            <person name="Marriage T.N."/>
            <person name="Ferris P.J."/>
            <person name="Hamaji T."/>
            <person name="Toyoda A."/>
            <person name="Fujiyama A."/>
            <person name="Neme R."/>
            <person name="Noguchi H."/>
            <person name="Minakuchi Y."/>
            <person name="Suzuki M."/>
            <person name="Kawai-Toyooka H."/>
            <person name="Smith D.R."/>
            <person name="Sparks H."/>
            <person name="Anderson J."/>
            <person name="Bakaric R."/>
            <person name="Luria V."/>
            <person name="Karger A."/>
            <person name="Kirschner M.W."/>
            <person name="Durand P.M."/>
            <person name="Michod R.E."/>
            <person name="Nozaki H."/>
            <person name="Olson B.J."/>
        </authorList>
    </citation>
    <scope>NUCLEOTIDE SEQUENCE [LARGE SCALE GENOMIC DNA]</scope>
    <source>
        <strain evidence="7">NIES-2863</strain>
    </source>
</reference>
<dbReference type="GO" id="GO:0004844">
    <property type="term" value="F:uracil DNA N-glycosylase activity"/>
    <property type="evidence" value="ECO:0007669"/>
    <property type="project" value="TreeGrafter"/>
</dbReference>
<feature type="region of interest" description="Disordered" evidence="4">
    <location>
        <begin position="1"/>
        <end position="45"/>
    </location>
</feature>
<dbReference type="GO" id="GO:0006285">
    <property type="term" value="P:base-excision repair, AP site formation"/>
    <property type="evidence" value="ECO:0007669"/>
    <property type="project" value="InterPro"/>
</dbReference>
<proteinExistence type="predicted"/>
<evidence type="ECO:0000256" key="1">
    <source>
        <dbReference type="ARBA" id="ARBA00022763"/>
    </source>
</evidence>
<dbReference type="OrthoDB" id="565731at2759"/>
<dbReference type="CDD" id="cd10028">
    <property type="entry name" value="UDG-F2_TDG_MUG"/>
    <property type="match status" value="1"/>
</dbReference>
<feature type="region of interest" description="Disordered" evidence="4">
    <location>
        <begin position="240"/>
        <end position="277"/>
    </location>
</feature>
<protein>
    <recommendedName>
        <fullName evidence="5">Uracil-DNA glycosylase-like domain-containing protein</fullName>
    </recommendedName>
</protein>
<keyword evidence="2" id="KW-0378">Hydrolase</keyword>
<feature type="compositionally biased region" description="Low complexity" evidence="4">
    <location>
        <begin position="246"/>
        <end position="265"/>
    </location>
</feature>
<dbReference type="SUPFAM" id="SSF52141">
    <property type="entry name" value="Uracil-DNA glycosylase-like"/>
    <property type="match status" value="1"/>
</dbReference>
<dbReference type="Gene3D" id="3.40.470.10">
    <property type="entry name" value="Uracil-DNA glycosylase-like domain"/>
    <property type="match status" value="1"/>
</dbReference>
<feature type="domain" description="Uracil-DNA glycosylase-like" evidence="5">
    <location>
        <begin position="44"/>
        <end position="233"/>
    </location>
</feature>
<dbReference type="EMBL" id="LSYV01000002">
    <property type="protein sequence ID" value="KXZ56817.1"/>
    <property type="molecule type" value="Genomic_DNA"/>
</dbReference>
<dbReference type="InterPro" id="IPR036895">
    <property type="entry name" value="Uracil-DNA_glycosylase-like_sf"/>
</dbReference>
<evidence type="ECO:0000256" key="2">
    <source>
        <dbReference type="ARBA" id="ARBA00022801"/>
    </source>
</evidence>
<organism evidence="6 7">
    <name type="scientific">Gonium pectorale</name>
    <name type="common">Green alga</name>
    <dbReference type="NCBI Taxonomy" id="33097"/>
    <lineage>
        <taxon>Eukaryota</taxon>
        <taxon>Viridiplantae</taxon>
        <taxon>Chlorophyta</taxon>
        <taxon>core chlorophytes</taxon>
        <taxon>Chlorophyceae</taxon>
        <taxon>CS clade</taxon>
        <taxon>Chlamydomonadales</taxon>
        <taxon>Volvocaceae</taxon>
        <taxon>Gonium</taxon>
    </lineage>
</organism>
<dbReference type="InterPro" id="IPR015637">
    <property type="entry name" value="MUG/TDG"/>
</dbReference>
<evidence type="ECO:0000313" key="7">
    <source>
        <dbReference type="Proteomes" id="UP000075714"/>
    </source>
</evidence>
<dbReference type="InterPro" id="IPR005122">
    <property type="entry name" value="Uracil-DNA_glycosylase-like"/>
</dbReference>
<gene>
    <name evidence="6" type="ORF">GPECTOR_1g736</name>
</gene>
<dbReference type="Pfam" id="PF03167">
    <property type="entry name" value="UDG"/>
    <property type="match status" value="1"/>
</dbReference>
<evidence type="ECO:0000259" key="5">
    <source>
        <dbReference type="Pfam" id="PF03167"/>
    </source>
</evidence>
<keyword evidence="1" id="KW-0227">DNA damage</keyword>
<keyword evidence="3" id="KW-0234">DNA repair</keyword>
<dbReference type="Proteomes" id="UP000075714">
    <property type="component" value="Unassembled WGS sequence"/>
</dbReference>
<accession>A0A150H3T8</accession>
<evidence type="ECO:0000313" key="6">
    <source>
        <dbReference type="EMBL" id="KXZ56817.1"/>
    </source>
</evidence>
<dbReference type="PANTHER" id="PTHR12159">
    <property type="entry name" value="G/T AND G/U MISMATCH-SPECIFIC DNA GLYCOSYLASE"/>
    <property type="match status" value="1"/>
</dbReference>
<evidence type="ECO:0000256" key="4">
    <source>
        <dbReference type="SAM" id="MobiDB-lite"/>
    </source>
</evidence>
<dbReference type="STRING" id="33097.A0A150H3T8"/>
<feature type="compositionally biased region" description="Low complexity" evidence="4">
    <location>
        <begin position="25"/>
        <end position="38"/>
    </location>
</feature>
<dbReference type="AlphaFoldDB" id="A0A150H3T8"/>
<sequence>MESRERKASPRRRKAASRATPGSTPGPRASPAAAKAPPRGVPEKLGDAPLRLVIVGHNPSEHAWQSGHYYSNPSNLMWRILISTGIAPPGTRGAEDDDRLPREAGVGFLDVGCGHPGTDSSSFASEVFDAWSRAFYSRLKAHMARAAASIGCTCGLCGAPRLVAFSGKRQFLELLNVGRSGRDRAKTVEFGPQSELPRGWPFPRSTEVWVCSSTSGAAAMTKEQREGPYKRLAERLAREEWPRRGPPACAAATGGAAAVAGSRAGQGREDMETQGGE</sequence>
<dbReference type="GO" id="GO:0008263">
    <property type="term" value="F:pyrimidine-specific mismatch base pair DNA N-glycosylase activity"/>
    <property type="evidence" value="ECO:0007669"/>
    <property type="project" value="TreeGrafter"/>
</dbReference>
<keyword evidence="7" id="KW-1185">Reference proteome</keyword>